<accession>A0A1S8CD88</accession>
<protein>
    <submittedName>
        <fullName evidence="1">Uncharacterized protein</fullName>
    </submittedName>
</protein>
<gene>
    <name evidence="1" type="ORF">BMI79_21650</name>
</gene>
<comment type="caution">
    <text evidence="1">The sequence shown here is derived from an EMBL/GenBank/DDBJ whole genome shotgun (WGS) entry which is preliminary data.</text>
</comment>
<sequence>MVGSGVSLRFFCTACAWRLVVRFKTDNIVNIKTCPVCNSPVAHQPAPALKSLFNERFNG</sequence>
<dbReference type="Proteomes" id="UP000216021">
    <property type="component" value="Unassembled WGS sequence"/>
</dbReference>
<dbReference type="EMBL" id="MOXD01000023">
    <property type="protein sequence ID" value="OMQ18921.1"/>
    <property type="molecule type" value="Genomic_DNA"/>
</dbReference>
<reference evidence="1 2" key="1">
    <citation type="submission" date="2016-11" db="EMBL/GenBank/DDBJ databases">
        <title>Rahnella oryzae sp. nov., isolated from rice root.</title>
        <authorList>
            <person name="Zhang X.-X."/>
            <person name="Zhang J."/>
        </authorList>
    </citation>
    <scope>NUCLEOTIDE SEQUENCE [LARGE SCALE GENOMIC DNA]</scope>
    <source>
        <strain evidence="1 2">J11-6</strain>
    </source>
</reference>
<keyword evidence="2" id="KW-1185">Reference proteome</keyword>
<evidence type="ECO:0000313" key="1">
    <source>
        <dbReference type="EMBL" id="OMQ18921.1"/>
    </source>
</evidence>
<organism evidence="1 2">
    <name type="scientific">Serratia oryzae</name>
    <dbReference type="NCBI Taxonomy" id="2034155"/>
    <lineage>
        <taxon>Bacteria</taxon>
        <taxon>Pseudomonadati</taxon>
        <taxon>Pseudomonadota</taxon>
        <taxon>Gammaproteobacteria</taxon>
        <taxon>Enterobacterales</taxon>
        <taxon>Yersiniaceae</taxon>
        <taxon>Serratia</taxon>
    </lineage>
</organism>
<dbReference type="STRING" id="2034155.BMI79_21650"/>
<dbReference type="AlphaFoldDB" id="A0A1S8CD88"/>
<evidence type="ECO:0000313" key="2">
    <source>
        <dbReference type="Proteomes" id="UP000216021"/>
    </source>
</evidence>
<proteinExistence type="predicted"/>
<name>A0A1S8CD88_9GAMM</name>